<evidence type="ECO:0000259" key="1">
    <source>
        <dbReference type="PROSITE" id="PS50181"/>
    </source>
</evidence>
<keyword evidence="3" id="KW-1185">Reference proteome</keyword>
<protein>
    <recommendedName>
        <fullName evidence="1">F-box domain-containing protein</fullName>
    </recommendedName>
</protein>
<organism evidence="2 3">
    <name type="scientific">Steinernema carpocapsae</name>
    <name type="common">Entomopathogenic nematode</name>
    <dbReference type="NCBI Taxonomy" id="34508"/>
    <lineage>
        <taxon>Eukaryota</taxon>
        <taxon>Metazoa</taxon>
        <taxon>Ecdysozoa</taxon>
        <taxon>Nematoda</taxon>
        <taxon>Chromadorea</taxon>
        <taxon>Rhabditida</taxon>
        <taxon>Tylenchina</taxon>
        <taxon>Panagrolaimomorpha</taxon>
        <taxon>Strongyloidoidea</taxon>
        <taxon>Steinernematidae</taxon>
        <taxon>Steinernema</taxon>
    </lineage>
</organism>
<dbReference type="InterPro" id="IPR001810">
    <property type="entry name" value="F-box_dom"/>
</dbReference>
<reference evidence="2 3" key="2">
    <citation type="journal article" date="2019" name="G3 (Bethesda)">
        <title>Hybrid Assembly of the Genome of the Entomopathogenic Nematode Steinernema carpocapsae Identifies the X-Chromosome.</title>
        <authorList>
            <person name="Serra L."/>
            <person name="Macchietto M."/>
            <person name="Macias-Munoz A."/>
            <person name="McGill C.J."/>
            <person name="Rodriguez I.M."/>
            <person name="Rodriguez B."/>
            <person name="Murad R."/>
            <person name="Mortazavi A."/>
        </authorList>
    </citation>
    <scope>NUCLEOTIDE SEQUENCE [LARGE SCALE GENOMIC DNA]</scope>
    <source>
        <strain evidence="2 3">ALL</strain>
    </source>
</reference>
<evidence type="ECO:0000313" key="2">
    <source>
        <dbReference type="EMBL" id="TKR61834.1"/>
    </source>
</evidence>
<comment type="caution">
    <text evidence="2">The sequence shown here is derived from an EMBL/GenBank/DDBJ whole genome shotgun (WGS) entry which is preliminary data.</text>
</comment>
<dbReference type="OrthoDB" id="5801116at2759"/>
<dbReference type="SMART" id="SM00256">
    <property type="entry name" value="FBOX"/>
    <property type="match status" value="1"/>
</dbReference>
<reference evidence="2 3" key="1">
    <citation type="journal article" date="2015" name="Genome Biol.">
        <title>Comparative genomics of Steinernema reveals deeply conserved gene regulatory networks.</title>
        <authorList>
            <person name="Dillman A.R."/>
            <person name="Macchietto M."/>
            <person name="Porter C.F."/>
            <person name="Rogers A."/>
            <person name="Williams B."/>
            <person name="Antoshechkin I."/>
            <person name="Lee M.M."/>
            <person name="Goodwin Z."/>
            <person name="Lu X."/>
            <person name="Lewis E.E."/>
            <person name="Goodrich-Blair H."/>
            <person name="Stock S.P."/>
            <person name="Adams B.J."/>
            <person name="Sternberg P.W."/>
            <person name="Mortazavi A."/>
        </authorList>
    </citation>
    <scope>NUCLEOTIDE SEQUENCE [LARGE SCALE GENOMIC DNA]</scope>
    <source>
        <strain evidence="2 3">ALL</strain>
    </source>
</reference>
<name>A0A4U5LZP6_STECR</name>
<dbReference type="PROSITE" id="PS50181">
    <property type="entry name" value="FBOX"/>
    <property type="match status" value="1"/>
</dbReference>
<accession>A0A4U5LZP6</accession>
<gene>
    <name evidence="2" type="ORF">L596_028889</name>
</gene>
<dbReference type="Pfam" id="PF00646">
    <property type="entry name" value="F-box"/>
    <property type="match status" value="1"/>
</dbReference>
<dbReference type="AlphaFoldDB" id="A0A4U5LZP6"/>
<dbReference type="Proteomes" id="UP000298663">
    <property type="component" value="Unassembled WGS sequence"/>
</dbReference>
<dbReference type="SUPFAM" id="SSF81383">
    <property type="entry name" value="F-box domain"/>
    <property type="match status" value="1"/>
</dbReference>
<proteinExistence type="predicted"/>
<evidence type="ECO:0000313" key="3">
    <source>
        <dbReference type="Proteomes" id="UP000298663"/>
    </source>
</evidence>
<feature type="domain" description="F-box" evidence="1">
    <location>
        <begin position="36"/>
        <end position="83"/>
    </location>
</feature>
<dbReference type="InterPro" id="IPR036047">
    <property type="entry name" value="F-box-like_dom_sf"/>
</dbReference>
<sequence length="344" mass="39113">MTFRSLRLWSIRRALKLEKCSVDLNVYDKLPTTSTADDLDFVSDFVILKVLQYLSFQELATLRLVSKRLNNIIQRHSEQLPKVARFGISLIGLPGASISFLGDNYAPEDVALSVRQIDQGLRHVQLRDALSVEEITLDHSSIQMLLRSLRCHVPKFEVFGGSIDVDPPTFTSLIHRWNTVSLSLVDPSLSSPQLINDRFFRVNRQLRHFRADCSDKQMFISLTDATLEKWSLNGNWPTTALFKNCKTRFSNSGVFKLLKGLMYCCRANALKAGASFIHSEPILWDFGILHDSLSDMVSLVKTSFQDTFTILESETELLLFTDDIIPVSLKLRYEPWNGNSDSDC</sequence>
<dbReference type="EMBL" id="AZBU02000011">
    <property type="protein sequence ID" value="TKR61834.1"/>
    <property type="molecule type" value="Genomic_DNA"/>
</dbReference>